<dbReference type="EMBL" id="JAEVFJ010000028">
    <property type="protein sequence ID" value="KAH8093708.1"/>
    <property type="molecule type" value="Genomic_DNA"/>
</dbReference>
<protein>
    <recommendedName>
        <fullName evidence="3">Mediator of RNA polymerase II transcription subunit 19</fullName>
    </recommendedName>
    <alternativeName>
        <fullName evidence="8">Mediator complex subunit 19</fullName>
    </alternativeName>
</protein>
<keyword evidence="6" id="KW-0804">Transcription</keyword>
<evidence type="ECO:0000256" key="4">
    <source>
        <dbReference type="ARBA" id="ARBA00023015"/>
    </source>
</evidence>
<dbReference type="OrthoDB" id="2160599at2759"/>
<reference evidence="10" key="1">
    <citation type="journal article" date="2021" name="New Phytol.">
        <title>Evolutionary innovations through gain and loss of genes in the ectomycorrhizal Boletales.</title>
        <authorList>
            <person name="Wu G."/>
            <person name="Miyauchi S."/>
            <person name="Morin E."/>
            <person name="Kuo A."/>
            <person name="Drula E."/>
            <person name="Varga T."/>
            <person name="Kohler A."/>
            <person name="Feng B."/>
            <person name="Cao Y."/>
            <person name="Lipzen A."/>
            <person name="Daum C."/>
            <person name="Hundley H."/>
            <person name="Pangilinan J."/>
            <person name="Johnson J."/>
            <person name="Barry K."/>
            <person name="LaButti K."/>
            <person name="Ng V."/>
            <person name="Ahrendt S."/>
            <person name="Min B."/>
            <person name="Choi I.G."/>
            <person name="Park H."/>
            <person name="Plett J.M."/>
            <person name="Magnuson J."/>
            <person name="Spatafora J.W."/>
            <person name="Nagy L.G."/>
            <person name="Henrissat B."/>
            <person name="Grigoriev I.V."/>
            <person name="Yang Z.L."/>
            <person name="Xu J."/>
            <person name="Martin F.M."/>
        </authorList>
    </citation>
    <scope>NUCLEOTIDE SEQUENCE</scope>
    <source>
        <strain evidence="10">KKN 215</strain>
    </source>
</reference>
<dbReference type="PANTHER" id="PTHR28270:SF1">
    <property type="entry name" value="MEDIATOR OF RNA POLYMERASE II TRANSCRIPTION SUBUNIT 19"/>
    <property type="match status" value="1"/>
</dbReference>
<dbReference type="GO" id="GO:0006357">
    <property type="term" value="P:regulation of transcription by RNA polymerase II"/>
    <property type="evidence" value="ECO:0007669"/>
    <property type="project" value="InterPro"/>
</dbReference>
<dbReference type="GO" id="GO:0016592">
    <property type="term" value="C:mediator complex"/>
    <property type="evidence" value="ECO:0007669"/>
    <property type="project" value="InterPro"/>
</dbReference>
<dbReference type="PANTHER" id="PTHR28270">
    <property type="entry name" value="MEDIATOR OF RNA POLYMERASE II TRANSCRIPTION SUBUNIT 19"/>
    <property type="match status" value="1"/>
</dbReference>
<feature type="region of interest" description="Disordered" evidence="9">
    <location>
        <begin position="79"/>
        <end position="129"/>
    </location>
</feature>
<comment type="caution">
    <text evidence="10">The sequence shown here is derived from an EMBL/GenBank/DDBJ whole genome shotgun (WGS) entry which is preliminary data.</text>
</comment>
<feature type="region of interest" description="Disordered" evidence="9">
    <location>
        <begin position="24"/>
        <end position="54"/>
    </location>
</feature>
<keyword evidence="7" id="KW-0539">Nucleus</keyword>
<keyword evidence="11" id="KW-1185">Reference proteome</keyword>
<evidence type="ECO:0000256" key="6">
    <source>
        <dbReference type="ARBA" id="ARBA00023163"/>
    </source>
</evidence>
<dbReference type="GO" id="GO:0003712">
    <property type="term" value="F:transcription coregulator activity"/>
    <property type="evidence" value="ECO:0007669"/>
    <property type="project" value="InterPro"/>
</dbReference>
<organism evidence="10 11">
    <name type="scientific">Cristinia sonorae</name>
    <dbReference type="NCBI Taxonomy" id="1940300"/>
    <lineage>
        <taxon>Eukaryota</taxon>
        <taxon>Fungi</taxon>
        <taxon>Dikarya</taxon>
        <taxon>Basidiomycota</taxon>
        <taxon>Agaricomycotina</taxon>
        <taxon>Agaricomycetes</taxon>
        <taxon>Agaricomycetidae</taxon>
        <taxon>Agaricales</taxon>
        <taxon>Pleurotineae</taxon>
        <taxon>Stephanosporaceae</taxon>
        <taxon>Cristinia</taxon>
    </lineage>
</organism>
<evidence type="ECO:0000256" key="7">
    <source>
        <dbReference type="ARBA" id="ARBA00023242"/>
    </source>
</evidence>
<feature type="compositionally biased region" description="Low complexity" evidence="9">
    <location>
        <begin position="217"/>
        <end position="241"/>
    </location>
</feature>
<comment type="subcellular location">
    <subcellularLocation>
        <location evidence="1">Nucleus</location>
    </subcellularLocation>
</comment>
<evidence type="ECO:0000256" key="2">
    <source>
        <dbReference type="ARBA" id="ARBA00009259"/>
    </source>
</evidence>
<evidence type="ECO:0000256" key="9">
    <source>
        <dbReference type="SAM" id="MobiDB-lite"/>
    </source>
</evidence>
<keyword evidence="5" id="KW-0010">Activator</keyword>
<feature type="compositionally biased region" description="Polar residues" evidence="9">
    <location>
        <begin position="349"/>
        <end position="363"/>
    </location>
</feature>
<dbReference type="GO" id="GO:0070847">
    <property type="term" value="C:core mediator complex"/>
    <property type="evidence" value="ECO:0007669"/>
    <property type="project" value="TreeGrafter"/>
</dbReference>
<dbReference type="InterPro" id="IPR013942">
    <property type="entry name" value="Mediator_Med19_fun"/>
</dbReference>
<gene>
    <name evidence="10" type="ORF">BXZ70DRAFT_1010306</name>
</gene>
<feature type="compositionally biased region" description="Pro residues" evidence="9">
    <location>
        <begin position="40"/>
        <end position="49"/>
    </location>
</feature>
<sequence>MDIDEHTPVVVPNSAHRTSYVLQPTNTLAGPSTPPTSLFLPPPDPPRPSPHFRSTDDLLTRFQLLSAYDRYVRPYATPAASASLDKGKGKERELPQKDPSTPAPLPPPGQLNDPEEEDGTGKGEKRLKNNYRHLIKGIPGKHSMKKDDYLMTTMQIPPKQRIAITPFDLRTQREAFSVSLEGLKGWNINVLVAESPQAREDRKKRKEMKRLAKAQQMAGMTPGTAPAAVTPIPTTVGTPGASGHPPVGRSNTPRPGSAPAARPAATQSSSQPRGTTPAGVGTPRSVSTPGVSGAVSLGANTPVPGSTSAPAQMNVQGNVPIPSGVTAGGGGVQEVKRGVKREREDSVNGVVSGNGQPVDSTSGKPHGVTTGVKAGMNGIRPRPVKKQRVDGGPLPIQQPTPHA</sequence>
<dbReference type="AlphaFoldDB" id="A0A8K0UJT9"/>
<evidence type="ECO:0000256" key="8">
    <source>
        <dbReference type="ARBA" id="ARBA00032018"/>
    </source>
</evidence>
<proteinExistence type="inferred from homology"/>
<feature type="compositionally biased region" description="Basic and acidic residues" evidence="9">
    <location>
        <begin position="85"/>
        <end position="96"/>
    </location>
</feature>
<feature type="region of interest" description="Disordered" evidence="9">
    <location>
        <begin position="197"/>
        <end position="403"/>
    </location>
</feature>
<evidence type="ECO:0000313" key="11">
    <source>
        <dbReference type="Proteomes" id="UP000813824"/>
    </source>
</evidence>
<name>A0A8K0UJT9_9AGAR</name>
<comment type="similarity">
    <text evidence="2">Belongs to the Mediator complex subunit 19 family.</text>
</comment>
<feature type="compositionally biased region" description="Basic residues" evidence="9">
    <location>
        <begin position="202"/>
        <end position="212"/>
    </location>
</feature>
<dbReference type="Proteomes" id="UP000813824">
    <property type="component" value="Unassembled WGS sequence"/>
</dbReference>
<evidence type="ECO:0000256" key="1">
    <source>
        <dbReference type="ARBA" id="ARBA00004123"/>
    </source>
</evidence>
<evidence type="ECO:0000256" key="5">
    <source>
        <dbReference type="ARBA" id="ARBA00023159"/>
    </source>
</evidence>
<evidence type="ECO:0000313" key="10">
    <source>
        <dbReference type="EMBL" id="KAH8093708.1"/>
    </source>
</evidence>
<evidence type="ECO:0000256" key="3">
    <source>
        <dbReference type="ARBA" id="ARBA00019615"/>
    </source>
</evidence>
<feature type="compositionally biased region" description="Polar residues" evidence="9">
    <location>
        <begin position="303"/>
        <end position="317"/>
    </location>
</feature>
<keyword evidence="4" id="KW-0805">Transcription regulation</keyword>
<accession>A0A8K0UJT9</accession>
<feature type="compositionally biased region" description="Basic and acidic residues" evidence="9">
    <location>
        <begin position="334"/>
        <end position="346"/>
    </location>
</feature>
<feature type="compositionally biased region" description="Low complexity" evidence="9">
    <location>
        <begin position="252"/>
        <end position="272"/>
    </location>
</feature>